<reference evidence="2 3" key="1">
    <citation type="journal article" date="2018" name="BMC Genomics">
        <title>Genomic evidence for intraspecific hybridization in a clonal and extremely halotolerant yeast.</title>
        <authorList>
            <person name="Gostincar C."/>
            <person name="Stajich J.E."/>
            <person name="Zupancic J."/>
            <person name="Zalar P."/>
            <person name="Gunde-Cimerman N."/>
        </authorList>
    </citation>
    <scope>NUCLEOTIDE SEQUENCE [LARGE SCALE GENOMIC DNA]</scope>
    <source>
        <strain evidence="2 3">EXF-6656</strain>
    </source>
</reference>
<organism evidence="2 3">
    <name type="scientific">Hortaea werneckii</name>
    <name type="common">Black yeast</name>
    <name type="synonym">Cladosporium werneckii</name>
    <dbReference type="NCBI Taxonomy" id="91943"/>
    <lineage>
        <taxon>Eukaryota</taxon>
        <taxon>Fungi</taxon>
        <taxon>Dikarya</taxon>
        <taxon>Ascomycota</taxon>
        <taxon>Pezizomycotina</taxon>
        <taxon>Dothideomycetes</taxon>
        <taxon>Dothideomycetidae</taxon>
        <taxon>Mycosphaerellales</taxon>
        <taxon>Teratosphaeriaceae</taxon>
        <taxon>Hortaea</taxon>
    </lineage>
</organism>
<accession>A0A3M6XAJ1</accession>
<evidence type="ECO:0000256" key="1">
    <source>
        <dbReference type="SAM" id="MobiDB-lite"/>
    </source>
</evidence>
<comment type="caution">
    <text evidence="2">The sequence shown here is derived from an EMBL/GenBank/DDBJ whole genome shotgun (WGS) entry which is preliminary data.</text>
</comment>
<proteinExistence type="predicted"/>
<dbReference type="Proteomes" id="UP000281245">
    <property type="component" value="Unassembled WGS sequence"/>
</dbReference>
<dbReference type="VEuPathDB" id="FungiDB:BTJ68_09235"/>
<evidence type="ECO:0000313" key="3">
    <source>
        <dbReference type="Proteomes" id="UP000281245"/>
    </source>
</evidence>
<dbReference type="OrthoDB" id="3938231at2759"/>
<feature type="region of interest" description="Disordered" evidence="1">
    <location>
        <begin position="229"/>
        <end position="338"/>
    </location>
</feature>
<dbReference type="AlphaFoldDB" id="A0A3M6XAJ1"/>
<dbReference type="EMBL" id="QWIJ01000112">
    <property type="protein sequence ID" value="RMX87498.1"/>
    <property type="molecule type" value="Genomic_DNA"/>
</dbReference>
<sequence length="380" mass="42365">MGTLGHESKSRVVVEIHTDSGADTRFLYRKGTGVVELVDTVELNDSGEAESKIQTGKWTWWQFEEDGEVINNMGLPIAILRYETGHHEVAIMRGVEVPEEGPSRRRRPTRVVCSLECWIIEVENIGSAVTEEETPGEKGDYGRVETRNSKGSKFSLDRYHISLNPDLSSPRLLLKPIYFITLETWNNFGNRTICVKSRLELVPGPPAPTSSPDDLGERRWDEAAERWLDSPAPNYGQGEDPLAQPDTEPGAEPSAGPSTDPNAEPNADPNTETEPEAEQNIEPGSKGDAPLTVAERGETQSRETTTVSASIFEAQSDGDNDDNHEDASDQPPRRQSKRLQHNVQEIELGVIPGQQTYFFKVRLRGLYKEFKKIRDADREA</sequence>
<evidence type="ECO:0000313" key="2">
    <source>
        <dbReference type="EMBL" id="RMX87498.1"/>
    </source>
</evidence>
<name>A0A3M6XAJ1_HORWE</name>
<gene>
    <name evidence="2" type="ORF">D0869_02313</name>
</gene>
<protein>
    <submittedName>
        <fullName evidence="2">Uncharacterized protein</fullName>
    </submittedName>
</protein>